<dbReference type="InterPro" id="IPR044925">
    <property type="entry name" value="His-Me_finger_sf"/>
</dbReference>
<evidence type="ECO:0000313" key="2">
    <source>
        <dbReference type="Proteomes" id="UP000706122"/>
    </source>
</evidence>
<protein>
    <recommendedName>
        <fullName evidence="3">HNH endonuclease</fullName>
    </recommendedName>
</protein>
<comment type="caution">
    <text evidence="1">The sequence shown here is derived from an EMBL/GenBank/DDBJ whole genome shotgun (WGS) entry which is preliminary data.</text>
</comment>
<gene>
    <name evidence="1" type="ORF">GS551_18670</name>
</gene>
<evidence type="ECO:0000313" key="1">
    <source>
        <dbReference type="EMBL" id="MBM4716185.1"/>
    </source>
</evidence>
<proteinExistence type="predicted"/>
<dbReference type="EMBL" id="WUYC01000004">
    <property type="protein sequence ID" value="MBM4716185.1"/>
    <property type="molecule type" value="Genomic_DNA"/>
</dbReference>
<evidence type="ECO:0008006" key="3">
    <source>
        <dbReference type="Google" id="ProtNLM"/>
    </source>
</evidence>
<dbReference type="SUPFAM" id="SSF54060">
    <property type="entry name" value="His-Me finger endonucleases"/>
    <property type="match status" value="1"/>
</dbReference>
<reference evidence="1" key="1">
    <citation type="submission" date="2019-11" db="EMBL/GenBank/DDBJ databases">
        <title>Spread of Macrolides and rifampicin resistant Rhodococcus equi in clinical isolates in the USA.</title>
        <authorList>
            <person name="Alvarez-Narvaez S."/>
            <person name="Huber L."/>
            <person name="Cohen N.D."/>
            <person name="Slovis N."/>
            <person name="Greiter M."/>
            <person name="Giguere S."/>
            <person name="Hart K."/>
        </authorList>
    </citation>
    <scope>NUCLEOTIDE SEQUENCE</scope>
    <source>
        <strain evidence="1">Lh_5</strain>
    </source>
</reference>
<dbReference type="GO" id="GO:0004519">
    <property type="term" value="F:endonuclease activity"/>
    <property type="evidence" value="ECO:0007669"/>
    <property type="project" value="InterPro"/>
</dbReference>
<sequence length="207" mass="23399">MTDTLITCRQCDSPAKKRGMCNKHYLRWRRATPVSERQRPTVEERFWAKVQKGAGCWEWHGYRRPSGHGVFAASRGRRVSAHAFALELSTGVPTPAGMEACHRCDNPPCVNPRHIYYGTRQQNIDDAWARSRCAVGQDRPAAKLRDEQVVEIRERYAAGESAKDLASEFSIAVVTLRHIVLGLKWKHLGGPITRRRPTAKANNRKAA</sequence>
<dbReference type="Proteomes" id="UP000706122">
    <property type="component" value="Unassembled WGS sequence"/>
</dbReference>
<organism evidence="1 2">
    <name type="scientific">Rhodococcus hoagii</name>
    <name type="common">Corynebacterium equii</name>
    <dbReference type="NCBI Taxonomy" id="43767"/>
    <lineage>
        <taxon>Bacteria</taxon>
        <taxon>Bacillati</taxon>
        <taxon>Actinomycetota</taxon>
        <taxon>Actinomycetes</taxon>
        <taxon>Mycobacteriales</taxon>
        <taxon>Nocardiaceae</taxon>
        <taxon>Prescottella</taxon>
    </lineage>
</organism>
<dbReference type="AlphaFoldDB" id="A0AAE3BBS1"/>
<accession>A0AAE3BBS1</accession>
<dbReference type="InterPro" id="IPR044930">
    <property type="entry name" value="Homing_endonuclease_His-Me"/>
</dbReference>
<name>A0AAE3BBS1_RHOHA</name>
<dbReference type="Gene3D" id="3.90.75.10">
    <property type="entry name" value="Homing Intron 3 (I-ppo) Encoded Endonuclease, Chain A"/>
    <property type="match status" value="1"/>
</dbReference>